<dbReference type="Proteomes" id="UP000299102">
    <property type="component" value="Unassembled WGS sequence"/>
</dbReference>
<dbReference type="EMBL" id="BGZK01000030">
    <property type="protein sequence ID" value="GBP08284.1"/>
    <property type="molecule type" value="Genomic_DNA"/>
</dbReference>
<evidence type="ECO:0000313" key="1">
    <source>
        <dbReference type="EMBL" id="GBP08284.1"/>
    </source>
</evidence>
<comment type="caution">
    <text evidence="1">The sequence shown here is derived from an EMBL/GenBank/DDBJ whole genome shotgun (WGS) entry which is preliminary data.</text>
</comment>
<protein>
    <submittedName>
        <fullName evidence="1">Uncharacterized protein</fullName>
    </submittedName>
</protein>
<sequence length="88" mass="10276">MSQDNTESSEDTFLDVNDEMLVPSECEQEDIAPRHVRSIRERKQPEWFKFSNIRIDFDTCYNAAGLSLHEALTEPEKEQWKTAVAEEL</sequence>
<name>A0A4C1T2B2_EUMVA</name>
<proteinExistence type="predicted"/>
<gene>
    <name evidence="1" type="ORF">EVAR_78768_1</name>
</gene>
<dbReference type="AlphaFoldDB" id="A0A4C1T2B2"/>
<organism evidence="1 2">
    <name type="scientific">Eumeta variegata</name>
    <name type="common">Bagworm moth</name>
    <name type="synonym">Eumeta japonica</name>
    <dbReference type="NCBI Taxonomy" id="151549"/>
    <lineage>
        <taxon>Eukaryota</taxon>
        <taxon>Metazoa</taxon>
        <taxon>Ecdysozoa</taxon>
        <taxon>Arthropoda</taxon>
        <taxon>Hexapoda</taxon>
        <taxon>Insecta</taxon>
        <taxon>Pterygota</taxon>
        <taxon>Neoptera</taxon>
        <taxon>Endopterygota</taxon>
        <taxon>Lepidoptera</taxon>
        <taxon>Glossata</taxon>
        <taxon>Ditrysia</taxon>
        <taxon>Tineoidea</taxon>
        <taxon>Psychidae</taxon>
        <taxon>Oiketicinae</taxon>
        <taxon>Eumeta</taxon>
    </lineage>
</organism>
<keyword evidence="2" id="KW-1185">Reference proteome</keyword>
<accession>A0A4C1T2B2</accession>
<evidence type="ECO:0000313" key="2">
    <source>
        <dbReference type="Proteomes" id="UP000299102"/>
    </source>
</evidence>
<dbReference type="OrthoDB" id="413361at2759"/>
<reference evidence="1 2" key="1">
    <citation type="journal article" date="2019" name="Commun. Biol.">
        <title>The bagworm genome reveals a unique fibroin gene that provides high tensile strength.</title>
        <authorList>
            <person name="Kono N."/>
            <person name="Nakamura H."/>
            <person name="Ohtoshi R."/>
            <person name="Tomita M."/>
            <person name="Numata K."/>
            <person name="Arakawa K."/>
        </authorList>
    </citation>
    <scope>NUCLEOTIDE SEQUENCE [LARGE SCALE GENOMIC DNA]</scope>
</reference>